<feature type="domain" description="EGF-like" evidence="7">
    <location>
        <begin position="189"/>
        <end position="231"/>
    </location>
</feature>
<feature type="disulfide bond" evidence="4">
    <location>
        <begin position="273"/>
        <end position="283"/>
    </location>
</feature>
<gene>
    <name evidence="9" type="ORF">CVLEPA_LOCUS27261</name>
</gene>
<feature type="domain" description="EGF-like" evidence="7">
    <location>
        <begin position="493"/>
        <end position="532"/>
    </location>
</feature>
<feature type="transmembrane region" description="Helical" evidence="5">
    <location>
        <begin position="1417"/>
        <end position="1440"/>
    </location>
</feature>
<feature type="disulfide bond" evidence="4">
    <location>
        <begin position="537"/>
        <end position="547"/>
    </location>
</feature>
<dbReference type="InterPro" id="IPR000742">
    <property type="entry name" value="EGF"/>
</dbReference>
<dbReference type="Gene3D" id="2.10.25.10">
    <property type="entry name" value="Laminin"/>
    <property type="match status" value="23"/>
</dbReference>
<dbReference type="InterPro" id="IPR001881">
    <property type="entry name" value="EGF-like_Ca-bd_dom"/>
</dbReference>
<keyword evidence="5" id="KW-0472">Membrane</keyword>
<dbReference type="SMART" id="SM00181">
    <property type="entry name" value="EGF"/>
    <property type="match status" value="26"/>
</dbReference>
<feature type="disulfide bond" evidence="4">
    <location>
        <begin position="522"/>
        <end position="531"/>
    </location>
</feature>
<feature type="disulfide bond" evidence="4">
    <location>
        <begin position="674"/>
        <end position="683"/>
    </location>
</feature>
<evidence type="ECO:0000256" key="6">
    <source>
        <dbReference type="SAM" id="SignalP"/>
    </source>
</evidence>
<dbReference type="PANTHER" id="PTHR24033:SF151">
    <property type="entry name" value="NOTCH 2"/>
    <property type="match status" value="1"/>
</dbReference>
<feature type="disulfide bond" evidence="4">
    <location>
        <begin position="294"/>
        <end position="303"/>
    </location>
</feature>
<feature type="domain" description="EGF-like" evidence="7">
    <location>
        <begin position="380"/>
        <end position="419"/>
    </location>
</feature>
<dbReference type="InterPro" id="IPR013032">
    <property type="entry name" value="EGF-like_CS"/>
</dbReference>
<evidence type="ECO:0000256" key="5">
    <source>
        <dbReference type="SAM" id="Phobius"/>
    </source>
</evidence>
<feature type="disulfide bond" evidence="4">
    <location>
        <begin position="784"/>
        <end position="793"/>
    </location>
</feature>
<feature type="disulfide bond" evidence="4">
    <location>
        <begin position="763"/>
        <end position="773"/>
    </location>
</feature>
<feature type="disulfide bond" evidence="4">
    <location>
        <begin position="748"/>
        <end position="757"/>
    </location>
</feature>
<keyword evidence="3 4" id="KW-1015">Disulfide bond</keyword>
<evidence type="ECO:0000256" key="4">
    <source>
        <dbReference type="PROSITE-ProRule" id="PRU00076"/>
    </source>
</evidence>
<dbReference type="Pfam" id="PF12661">
    <property type="entry name" value="hEGF"/>
    <property type="match status" value="5"/>
</dbReference>
<feature type="signal peptide" evidence="6">
    <location>
        <begin position="1"/>
        <end position="23"/>
    </location>
</feature>
<feature type="domain" description="EGF-like" evidence="7">
    <location>
        <begin position="79"/>
        <end position="116"/>
    </location>
</feature>
<proteinExistence type="predicted"/>
<dbReference type="Pfam" id="PF00008">
    <property type="entry name" value="EGF"/>
    <property type="match status" value="12"/>
</dbReference>
<keyword evidence="10" id="KW-1185">Reference proteome</keyword>
<name>A0ABP0GQF2_CLALP</name>
<reference evidence="9 10" key="1">
    <citation type="submission" date="2024-02" db="EMBL/GenBank/DDBJ databases">
        <authorList>
            <person name="Daric V."/>
            <person name="Darras S."/>
        </authorList>
    </citation>
    <scope>NUCLEOTIDE SEQUENCE [LARGE SCALE GENOMIC DNA]</scope>
</reference>
<feature type="domain" description="EGF-like" evidence="7">
    <location>
        <begin position="568"/>
        <end position="610"/>
    </location>
</feature>
<feature type="domain" description="ZP" evidence="8">
    <location>
        <begin position="1078"/>
        <end position="1347"/>
    </location>
</feature>
<evidence type="ECO:0000259" key="7">
    <source>
        <dbReference type="PROSITE" id="PS50026"/>
    </source>
</evidence>
<feature type="disulfide bond" evidence="4">
    <location>
        <begin position="861"/>
        <end position="870"/>
    </location>
</feature>
<evidence type="ECO:0000313" key="9">
    <source>
        <dbReference type="EMBL" id="CAK8693984.1"/>
    </source>
</evidence>
<feature type="domain" description="EGF-like" evidence="7">
    <location>
        <begin position="611"/>
        <end position="644"/>
    </location>
</feature>
<feature type="disulfide bond" evidence="4">
    <location>
        <begin position="1015"/>
        <end position="1024"/>
    </location>
</feature>
<feature type="domain" description="EGF-like" evidence="7">
    <location>
        <begin position="719"/>
        <end position="758"/>
    </location>
</feature>
<evidence type="ECO:0000256" key="2">
    <source>
        <dbReference type="ARBA" id="ARBA00022737"/>
    </source>
</evidence>
<dbReference type="PROSITE" id="PS00022">
    <property type="entry name" value="EGF_1"/>
    <property type="match status" value="18"/>
</dbReference>
<feature type="disulfide bond" evidence="4">
    <location>
        <begin position="613"/>
        <end position="623"/>
    </location>
</feature>
<feature type="chain" id="PRO_5046846376" evidence="6">
    <location>
        <begin position="24"/>
        <end position="1449"/>
    </location>
</feature>
<feature type="disulfide bond" evidence="4">
    <location>
        <begin position="349"/>
        <end position="359"/>
    </location>
</feature>
<feature type="disulfide bond" evidence="4">
    <location>
        <begin position="600"/>
        <end position="609"/>
    </location>
</feature>
<feature type="disulfide bond" evidence="4">
    <location>
        <begin position="260"/>
        <end position="269"/>
    </location>
</feature>
<organism evidence="9 10">
    <name type="scientific">Clavelina lepadiformis</name>
    <name type="common">Light-bulb sea squirt</name>
    <name type="synonym">Ascidia lepadiformis</name>
    <dbReference type="NCBI Taxonomy" id="159417"/>
    <lineage>
        <taxon>Eukaryota</taxon>
        <taxon>Metazoa</taxon>
        <taxon>Chordata</taxon>
        <taxon>Tunicata</taxon>
        <taxon>Ascidiacea</taxon>
        <taxon>Aplousobranchia</taxon>
        <taxon>Clavelinidae</taxon>
        <taxon>Clavelina</taxon>
    </lineage>
</organism>
<sequence length="1449" mass="153925">MEFAFRSILSLLLFLTPLQDCLADSGSYDDELTFIDAEGVRASLLPRDGSSCSLGYCHSGHVCQYRWGFPYCDTYSAKVGATCDDNPCEHGGTCQPDGVNNYRCDCPADVYGYSCQTGSTLCASVSCNNGGTCITVSGGGARCHCADNFTGTMCEISCSLSCLNGGNCERTSQGQTCVCLPGYYGMLCENGVCSPNPCLNGATCEYTSQGFDVVSNYRCNCPPGFTGSTCAVRLNACALSPCLNGGTCVDNFPNSYRCSCPPLYFGANCELLCSLPCQNGGSCTVLGRLPTCACPAGYSGTYCTFITACEQAPCLNGGTCNPDASYPYGYKCDCTNGFTGRTCEDSISCSLPCSDGGFCQKGFRGDTCVCLPGYFGLNCERNVCSPNPCLNGGSCEFPLEVGFNYRCNCAPGFIGSTCAVPFNACASSPCLNGGTCYDNYPIGYSCSCLPQFGGNNCDQTCTVSCQNGGSCQFDRNGFQSCVCLPGYTGYVCEESPCNQYPCLNGGTCVADPTLSQGYRCNCASAFTGSTCEDKVFCNLPCFNGGSCERDPRGDTCVCLPGYVGLNCEDNVCSPNPCLNGGSCAVSQSGFEMQSTYMCSCPKPYFGANCELLCSLPCQNGGSCTVLGGLPTCACPAGYSGTYCTVITACEQAPCLNGGTCNPDASYPYGYNCSCLPQFGGNNCDQTCTVSCQNGGSCQFDRNGFQACVCPTGYTGYFCDESPCDQYPCVNGGTCVVDPTQSQGFRCNCANGFTGSTCGDKIFCNLPCFNGGSCQIDPRGDTCVCLPGYVGLNCEDNVCSPNPCLNGGICAVVSQTGFEMQSTYMCSCPKPYFGANCELLCSLPCQNGGSCTVLSGLPTCACPPGYSGTYCTVITACEQAPCLNGGTCNPDASYPYGYNCSCLPQFGGNNCDQTCTVSCQNGGSCQFDRNGFQACICPTGYTGYFCDESPCDQYPCVNGGTCVVDPTQSQGFRCSCPRYFTGSLCQNMPTCSSSPCLNGGICVDDPSSDVGVTCLCSKDFTGKFCERDTRVYEGACSSNPCLGPNCQCLESCKHEHGYYCMSQQGYIGQNCDIGPPTLTCHHDKIELEVSAGFYNEYDDTKTSFMYFSSTVDGYKSVQACQAQPINGKYRITILSPFTTSCGTTRTQALNSHTYNNTLWINRRTGSSLYDMPFPVLDWSCTFNYDLDVVASLQPVIDVQRSKISGGHQYTASVSLCKVSSCQRSCPPSLVVGAGAIYTVSETIHLSINFKATHLFPTSSFTDVARTFLSCSQDPSWSGEIVPLSDTGCDLNSPLDVRAGSSSSQHAACMSFNVPRFHQCTTIYIHLRLRICSSSDVTTSFCSNGDRVQHCPSRITKRSTRDDDITYHVIGPITIVDKGVDTIEFVSESGTSVVVENVSNLELQEPYQASHPGAINTPFLATIITLFISIVLLLFISILCVCRIGKRSKFI</sequence>
<feature type="domain" description="EGF-like" evidence="7">
    <location>
        <begin position="421"/>
        <end position="458"/>
    </location>
</feature>
<feature type="domain" description="EGF-like" evidence="7">
    <location>
        <begin position="645"/>
        <end position="684"/>
    </location>
</feature>
<keyword evidence="5" id="KW-0812">Transmembrane</keyword>
<keyword evidence="1 4" id="KW-0245">EGF-like domain</keyword>
<feature type="disulfide bond" evidence="4">
    <location>
        <begin position="106"/>
        <end position="115"/>
    </location>
</feature>
<feature type="domain" description="EGF-like" evidence="7">
    <location>
        <begin position="118"/>
        <end position="155"/>
    </location>
</feature>
<dbReference type="PROSITE" id="PS01186">
    <property type="entry name" value="EGF_2"/>
    <property type="match status" value="8"/>
</dbReference>
<feature type="domain" description="EGF-like" evidence="7">
    <location>
        <begin position="305"/>
        <end position="344"/>
    </location>
</feature>
<evidence type="ECO:0000313" key="10">
    <source>
        <dbReference type="Proteomes" id="UP001642483"/>
    </source>
</evidence>
<dbReference type="EMBL" id="CAWYQH010000141">
    <property type="protein sequence ID" value="CAK8693984.1"/>
    <property type="molecule type" value="Genomic_DNA"/>
</dbReference>
<feature type="domain" description="EGF-like" evidence="7">
    <location>
        <begin position="946"/>
        <end position="985"/>
    </location>
</feature>
<feature type="disulfide bond" evidence="4">
    <location>
        <begin position="634"/>
        <end position="643"/>
    </location>
</feature>
<dbReference type="PANTHER" id="PTHR24033">
    <property type="entry name" value="EGF-LIKE DOMAIN-CONTAINING PROTEIN"/>
    <property type="match status" value="1"/>
</dbReference>
<feature type="disulfide bond" evidence="4">
    <location>
        <begin position="334"/>
        <end position="343"/>
    </location>
</feature>
<feature type="disulfide bond" evidence="4">
    <location>
        <begin position="840"/>
        <end position="850"/>
    </location>
</feature>
<dbReference type="PROSITE" id="PS51034">
    <property type="entry name" value="ZP_2"/>
    <property type="match status" value="1"/>
</dbReference>
<dbReference type="Proteomes" id="UP001642483">
    <property type="component" value="Unassembled WGS sequence"/>
</dbReference>
<feature type="domain" description="EGF-like" evidence="7">
    <location>
        <begin position="233"/>
        <end position="270"/>
    </location>
</feature>
<keyword evidence="2" id="KW-0677">Repeat</keyword>
<feature type="domain" description="EGF-like" evidence="7">
    <location>
        <begin position="271"/>
        <end position="304"/>
    </location>
</feature>
<feature type="domain" description="EGF-like" evidence="7">
    <location>
        <begin position="872"/>
        <end position="911"/>
    </location>
</feature>
<feature type="domain" description="EGF-like" evidence="7">
    <location>
        <begin position="759"/>
        <end position="794"/>
    </location>
</feature>
<feature type="domain" description="EGF-like" evidence="7">
    <location>
        <begin position="533"/>
        <end position="565"/>
    </location>
</feature>
<dbReference type="InterPro" id="IPR051830">
    <property type="entry name" value="NOTCH_homolog"/>
</dbReference>
<accession>A0ABP0GQF2</accession>
<feature type="domain" description="EGF-like" evidence="7">
    <location>
        <begin position="986"/>
        <end position="1025"/>
    </location>
</feature>
<keyword evidence="5" id="KW-1133">Transmembrane helix</keyword>
<comment type="caution">
    <text evidence="4">Lacks conserved residue(s) required for the propagation of feature annotation.</text>
</comment>
<dbReference type="SUPFAM" id="SSF57196">
    <property type="entry name" value="EGF/Laminin"/>
    <property type="match status" value="23"/>
</dbReference>
<comment type="caution">
    <text evidence="9">The sequence shown here is derived from an EMBL/GenBank/DDBJ whole genome shotgun (WGS) entry which is preliminary data.</text>
</comment>
<feature type="disulfide bond" evidence="4">
    <location>
        <begin position="145"/>
        <end position="154"/>
    </location>
</feature>
<feature type="domain" description="EGF-like" evidence="7">
    <location>
        <begin position="345"/>
        <end position="377"/>
    </location>
</feature>
<evidence type="ECO:0000256" key="3">
    <source>
        <dbReference type="ARBA" id="ARBA00023157"/>
    </source>
</evidence>
<dbReference type="CDD" id="cd00054">
    <property type="entry name" value="EGF_CA"/>
    <property type="match status" value="2"/>
</dbReference>
<evidence type="ECO:0000259" key="8">
    <source>
        <dbReference type="PROSITE" id="PS51034"/>
    </source>
</evidence>
<dbReference type="PROSITE" id="PS50026">
    <property type="entry name" value="EGF_3"/>
    <property type="match status" value="20"/>
</dbReference>
<protein>
    <submittedName>
        <fullName evidence="9">Uncharacterized protein</fullName>
    </submittedName>
</protein>
<feature type="disulfide bond" evidence="4">
    <location>
        <begin position="221"/>
        <end position="230"/>
    </location>
</feature>
<dbReference type="SMART" id="SM00179">
    <property type="entry name" value="EGF_CA"/>
    <property type="match status" value="12"/>
</dbReference>
<feature type="domain" description="EGF-like" evidence="7">
    <location>
        <begin position="837"/>
        <end position="871"/>
    </location>
</feature>
<dbReference type="InterPro" id="IPR001507">
    <property type="entry name" value="ZP_dom"/>
</dbReference>
<feature type="disulfide bond" evidence="4">
    <location>
        <begin position="448"/>
        <end position="457"/>
    </location>
</feature>
<feature type="disulfide bond" evidence="4">
    <location>
        <begin position="901"/>
        <end position="910"/>
    </location>
</feature>
<feature type="disulfide bond" evidence="4">
    <location>
        <begin position="409"/>
        <end position="418"/>
    </location>
</feature>
<feature type="disulfide bond" evidence="4">
    <location>
        <begin position="975"/>
        <end position="984"/>
    </location>
</feature>
<evidence type="ECO:0000256" key="1">
    <source>
        <dbReference type="ARBA" id="ARBA00022536"/>
    </source>
</evidence>
<keyword evidence="6" id="KW-0732">Signal</keyword>